<keyword evidence="2" id="KW-1185">Reference proteome</keyword>
<dbReference type="RefSeq" id="WP_011809188.1">
    <property type="nucleotide sequence ID" value="NC_008786.1"/>
</dbReference>
<dbReference type="AlphaFoldDB" id="A1WHS2"/>
<proteinExistence type="predicted"/>
<dbReference type="GeneID" id="76460046"/>
<name>A1WHS2_VEREI</name>
<organism evidence="1 2">
    <name type="scientific">Verminephrobacter eiseniae (strain EF01-2)</name>
    <dbReference type="NCBI Taxonomy" id="391735"/>
    <lineage>
        <taxon>Bacteria</taxon>
        <taxon>Pseudomonadati</taxon>
        <taxon>Pseudomonadota</taxon>
        <taxon>Betaproteobacteria</taxon>
        <taxon>Burkholderiales</taxon>
        <taxon>Comamonadaceae</taxon>
        <taxon>Verminephrobacter</taxon>
    </lineage>
</organism>
<dbReference type="KEGG" id="vei:Veis_1418"/>
<dbReference type="EMBL" id="CP000542">
    <property type="protein sequence ID" value="ABM57179.1"/>
    <property type="molecule type" value="Genomic_DNA"/>
</dbReference>
<dbReference type="HOGENOM" id="CLU_1937240_0_0_4"/>
<dbReference type="OrthoDB" id="8407827at2"/>
<accession>A1WHS2</accession>
<evidence type="ECO:0000313" key="2">
    <source>
        <dbReference type="Proteomes" id="UP000000374"/>
    </source>
</evidence>
<dbReference type="STRING" id="391735.Veis_1418"/>
<gene>
    <name evidence="1" type="ordered locus">Veis_1418</name>
</gene>
<dbReference type="Proteomes" id="UP000000374">
    <property type="component" value="Chromosome"/>
</dbReference>
<evidence type="ECO:0000313" key="1">
    <source>
        <dbReference type="EMBL" id="ABM57179.1"/>
    </source>
</evidence>
<protein>
    <submittedName>
        <fullName evidence="1">Uncharacterized protein</fullName>
    </submittedName>
</protein>
<sequence>MDKQMEIDALRTALRMMGLEPRKVANFIAEGGDYACKAVLFRCVTLDETRLRGVVGEQSNMDGRRSMWAQLLVSASASSPVGNDEQLTYRVWPDGTAQATEDGEPYSWMSDDFIVIHAADEDKARALAGV</sequence>
<reference evidence="2" key="1">
    <citation type="submission" date="2006-12" db="EMBL/GenBank/DDBJ databases">
        <title>Complete sequence of chromosome 1 of Verminephrobacter eiseniae EF01-2.</title>
        <authorList>
            <person name="Copeland A."/>
            <person name="Lucas S."/>
            <person name="Lapidus A."/>
            <person name="Barry K."/>
            <person name="Detter J.C."/>
            <person name="Glavina del Rio T."/>
            <person name="Dalin E."/>
            <person name="Tice H."/>
            <person name="Pitluck S."/>
            <person name="Chertkov O."/>
            <person name="Brettin T."/>
            <person name="Bruce D."/>
            <person name="Han C."/>
            <person name="Tapia R."/>
            <person name="Gilna P."/>
            <person name="Schmutz J."/>
            <person name="Larimer F."/>
            <person name="Land M."/>
            <person name="Hauser L."/>
            <person name="Kyrpides N."/>
            <person name="Kim E."/>
            <person name="Stahl D."/>
            <person name="Richardson P."/>
        </authorList>
    </citation>
    <scope>NUCLEOTIDE SEQUENCE [LARGE SCALE GENOMIC DNA]</scope>
    <source>
        <strain evidence="2">EF01-2</strain>
    </source>
</reference>